<evidence type="ECO:0000313" key="11">
    <source>
        <dbReference type="Proteomes" id="UP000199181"/>
    </source>
</evidence>
<sequence>MSQSPQPLSSPANRVLVVDDDLELCELICLRLEAQGMQVASVPTGQQALERVEAGKVDAMVLDLRLGDVDGLEVLAQARERIPELPVVILTAHGTIETAVEAMRRGAYGFLTKPFQDHELVQKLVHALERTTLQREVDDLRRIVAGVPRERLLGRSPAITQARANIARVAPSDATVLVLGESGTGKELAARLLHGLSRRAHGPFVAVNCGALPPELLESELFGHVKGAFTGATQSREGLFGAARGGTLFLDEVGEAPPSVQVKLLRVLQERRYTRVGSSTEEEADVRVVAATNRDLREEVELRRFREDLYYRLYVVPITMPPLRERHEDIPLLAQLFLERAAAHNGIRVPRLSPEALQLLRDYTWPGNVRELLNVMEAAVLLAASEELRAEHLRHLVQPSPRATPPGMEEASPGAVSPRASETEAPLPTLREARDAFERDYLMEALRRSGGNVSAAARMAGRNRTDFYELLRRHGLSASDFKDTGHGRGA</sequence>
<dbReference type="GO" id="GO:0043565">
    <property type="term" value="F:sequence-specific DNA binding"/>
    <property type="evidence" value="ECO:0007669"/>
    <property type="project" value="InterPro"/>
</dbReference>
<dbReference type="InterPro" id="IPR025944">
    <property type="entry name" value="Sigma_54_int_dom_CS"/>
</dbReference>
<evidence type="ECO:0000256" key="3">
    <source>
        <dbReference type="ARBA" id="ARBA00023015"/>
    </source>
</evidence>
<dbReference type="FunFam" id="3.40.50.300:FF:000006">
    <property type="entry name" value="DNA-binding transcriptional regulator NtrC"/>
    <property type="match status" value="1"/>
</dbReference>
<dbReference type="Gene3D" id="3.40.50.2300">
    <property type="match status" value="1"/>
</dbReference>
<keyword evidence="6" id="KW-0597">Phosphoprotein</keyword>
<dbReference type="SUPFAM" id="SSF46689">
    <property type="entry name" value="Homeodomain-like"/>
    <property type="match status" value="1"/>
</dbReference>
<keyword evidence="5" id="KW-0804">Transcription</keyword>
<dbReference type="PANTHER" id="PTHR32071">
    <property type="entry name" value="TRANSCRIPTIONAL REGULATORY PROTEIN"/>
    <property type="match status" value="1"/>
</dbReference>
<dbReference type="Gene3D" id="1.10.10.60">
    <property type="entry name" value="Homeodomain-like"/>
    <property type="match status" value="1"/>
</dbReference>
<dbReference type="Gene3D" id="3.40.50.300">
    <property type="entry name" value="P-loop containing nucleotide triphosphate hydrolases"/>
    <property type="match status" value="1"/>
</dbReference>
<evidence type="ECO:0000256" key="4">
    <source>
        <dbReference type="ARBA" id="ARBA00023125"/>
    </source>
</evidence>
<keyword evidence="4" id="KW-0238">DNA-binding</keyword>
<dbReference type="InterPro" id="IPR009057">
    <property type="entry name" value="Homeodomain-like_sf"/>
</dbReference>
<dbReference type="InterPro" id="IPR002078">
    <property type="entry name" value="Sigma_54_int"/>
</dbReference>
<dbReference type="SUPFAM" id="SSF52172">
    <property type="entry name" value="CheY-like"/>
    <property type="match status" value="1"/>
</dbReference>
<dbReference type="InterPro" id="IPR058031">
    <property type="entry name" value="AAA_lid_NorR"/>
</dbReference>
<dbReference type="PROSITE" id="PS50110">
    <property type="entry name" value="RESPONSE_REGULATORY"/>
    <property type="match status" value="1"/>
</dbReference>
<dbReference type="Pfam" id="PF00072">
    <property type="entry name" value="Response_reg"/>
    <property type="match status" value="1"/>
</dbReference>
<keyword evidence="2" id="KW-0067">ATP-binding</keyword>
<name>A0A1I0C9I9_9BACT</name>
<evidence type="ECO:0000256" key="5">
    <source>
        <dbReference type="ARBA" id="ARBA00023163"/>
    </source>
</evidence>
<evidence type="ECO:0000256" key="7">
    <source>
        <dbReference type="SAM" id="MobiDB-lite"/>
    </source>
</evidence>
<dbReference type="SMART" id="SM00448">
    <property type="entry name" value="REC"/>
    <property type="match status" value="1"/>
</dbReference>
<dbReference type="GO" id="GO:0006355">
    <property type="term" value="P:regulation of DNA-templated transcription"/>
    <property type="evidence" value="ECO:0007669"/>
    <property type="project" value="InterPro"/>
</dbReference>
<reference evidence="11" key="1">
    <citation type="submission" date="2016-10" db="EMBL/GenBank/DDBJ databases">
        <authorList>
            <person name="Varghese N."/>
            <person name="Submissions S."/>
        </authorList>
    </citation>
    <scope>NUCLEOTIDE SEQUENCE [LARGE SCALE GENOMIC DNA]</scope>
    <source>
        <strain evidence="11">DSM 16858</strain>
    </source>
</reference>
<accession>A0A1I0C9I9</accession>
<dbReference type="InterPro" id="IPR027417">
    <property type="entry name" value="P-loop_NTPase"/>
</dbReference>
<feature type="region of interest" description="Disordered" evidence="7">
    <location>
        <begin position="398"/>
        <end position="426"/>
    </location>
</feature>
<dbReference type="PANTHER" id="PTHR32071:SF117">
    <property type="entry name" value="PTS-DEPENDENT DIHYDROXYACETONE KINASE OPERON REGULATORY PROTEIN-RELATED"/>
    <property type="match status" value="1"/>
</dbReference>
<feature type="modified residue" description="4-aspartylphosphate" evidence="6">
    <location>
        <position position="63"/>
    </location>
</feature>
<gene>
    <name evidence="10" type="ORF">SAMN05443639_10215</name>
</gene>
<dbReference type="EMBL" id="FOIJ01000002">
    <property type="protein sequence ID" value="SET15778.1"/>
    <property type="molecule type" value="Genomic_DNA"/>
</dbReference>
<dbReference type="InterPro" id="IPR001789">
    <property type="entry name" value="Sig_transdc_resp-reg_receiver"/>
</dbReference>
<evidence type="ECO:0000256" key="2">
    <source>
        <dbReference type="ARBA" id="ARBA00022840"/>
    </source>
</evidence>
<evidence type="ECO:0000256" key="1">
    <source>
        <dbReference type="ARBA" id="ARBA00022741"/>
    </source>
</evidence>
<evidence type="ECO:0000256" key="6">
    <source>
        <dbReference type="PROSITE-ProRule" id="PRU00169"/>
    </source>
</evidence>
<feature type="domain" description="Sigma-54 factor interaction" evidence="8">
    <location>
        <begin position="152"/>
        <end position="381"/>
    </location>
</feature>
<evidence type="ECO:0000259" key="9">
    <source>
        <dbReference type="PROSITE" id="PS50110"/>
    </source>
</evidence>
<dbReference type="InterPro" id="IPR003593">
    <property type="entry name" value="AAA+_ATPase"/>
</dbReference>
<dbReference type="PROSITE" id="PS50045">
    <property type="entry name" value="SIGMA54_INTERACT_4"/>
    <property type="match status" value="1"/>
</dbReference>
<dbReference type="InterPro" id="IPR002197">
    <property type="entry name" value="HTH_Fis"/>
</dbReference>
<dbReference type="PRINTS" id="PR01590">
    <property type="entry name" value="HTHFIS"/>
</dbReference>
<proteinExistence type="predicted"/>
<dbReference type="GO" id="GO:0005524">
    <property type="term" value="F:ATP binding"/>
    <property type="evidence" value="ECO:0007669"/>
    <property type="project" value="UniProtKB-KW"/>
</dbReference>
<dbReference type="GO" id="GO:0000160">
    <property type="term" value="P:phosphorelay signal transduction system"/>
    <property type="evidence" value="ECO:0007669"/>
    <property type="project" value="InterPro"/>
</dbReference>
<dbReference type="SUPFAM" id="SSF52540">
    <property type="entry name" value="P-loop containing nucleoside triphosphate hydrolases"/>
    <property type="match status" value="1"/>
</dbReference>
<dbReference type="RefSeq" id="WP_093516009.1">
    <property type="nucleotide sequence ID" value="NZ_FOIJ01000002.1"/>
</dbReference>
<dbReference type="Pfam" id="PF00158">
    <property type="entry name" value="Sigma54_activat"/>
    <property type="match status" value="1"/>
</dbReference>
<feature type="domain" description="Response regulatory" evidence="9">
    <location>
        <begin position="14"/>
        <end position="128"/>
    </location>
</feature>
<keyword evidence="1" id="KW-0547">Nucleotide-binding</keyword>
<dbReference type="PROSITE" id="PS00688">
    <property type="entry name" value="SIGMA54_INTERACT_3"/>
    <property type="match status" value="1"/>
</dbReference>
<keyword evidence="11" id="KW-1185">Reference proteome</keyword>
<dbReference type="Gene3D" id="1.10.8.60">
    <property type="match status" value="1"/>
</dbReference>
<organism evidence="10 11">
    <name type="scientific">Stigmatella erecta</name>
    <dbReference type="NCBI Taxonomy" id="83460"/>
    <lineage>
        <taxon>Bacteria</taxon>
        <taxon>Pseudomonadati</taxon>
        <taxon>Myxococcota</taxon>
        <taxon>Myxococcia</taxon>
        <taxon>Myxococcales</taxon>
        <taxon>Cystobacterineae</taxon>
        <taxon>Archangiaceae</taxon>
        <taxon>Stigmatella</taxon>
    </lineage>
</organism>
<dbReference type="SMART" id="SM00382">
    <property type="entry name" value="AAA"/>
    <property type="match status" value="1"/>
</dbReference>
<dbReference type="AlphaFoldDB" id="A0A1I0C9I9"/>
<protein>
    <submittedName>
        <fullName evidence="10">Two-component system, NtrC family, response regulator GlrR</fullName>
    </submittedName>
</protein>
<dbReference type="Pfam" id="PF02954">
    <property type="entry name" value="HTH_8"/>
    <property type="match status" value="1"/>
</dbReference>
<dbReference type="CDD" id="cd00009">
    <property type="entry name" value="AAA"/>
    <property type="match status" value="1"/>
</dbReference>
<dbReference type="InterPro" id="IPR011006">
    <property type="entry name" value="CheY-like_superfamily"/>
</dbReference>
<evidence type="ECO:0000259" key="8">
    <source>
        <dbReference type="PROSITE" id="PS50045"/>
    </source>
</evidence>
<dbReference type="Proteomes" id="UP000199181">
    <property type="component" value="Unassembled WGS sequence"/>
</dbReference>
<dbReference type="Pfam" id="PF25601">
    <property type="entry name" value="AAA_lid_14"/>
    <property type="match status" value="1"/>
</dbReference>
<evidence type="ECO:0000313" key="10">
    <source>
        <dbReference type="EMBL" id="SET15778.1"/>
    </source>
</evidence>
<keyword evidence="3" id="KW-0805">Transcription regulation</keyword>